<protein>
    <submittedName>
        <fullName evidence="2">Uncharacterized protein</fullName>
    </submittedName>
</protein>
<reference evidence="2 3" key="1">
    <citation type="submission" date="2020-02" db="EMBL/GenBank/DDBJ databases">
        <title>Draft genome sequence of Haematococcus lacustris strain NIES-144.</title>
        <authorList>
            <person name="Morimoto D."/>
            <person name="Nakagawa S."/>
            <person name="Yoshida T."/>
            <person name="Sawayama S."/>
        </authorList>
    </citation>
    <scope>NUCLEOTIDE SEQUENCE [LARGE SCALE GENOMIC DNA]</scope>
    <source>
        <strain evidence="2 3">NIES-144</strain>
    </source>
</reference>
<evidence type="ECO:0000256" key="1">
    <source>
        <dbReference type="SAM" id="Coils"/>
    </source>
</evidence>
<keyword evidence="1" id="KW-0175">Coiled coil</keyword>
<organism evidence="2 3">
    <name type="scientific">Haematococcus lacustris</name>
    <name type="common">Green alga</name>
    <name type="synonym">Haematococcus pluvialis</name>
    <dbReference type="NCBI Taxonomy" id="44745"/>
    <lineage>
        <taxon>Eukaryota</taxon>
        <taxon>Viridiplantae</taxon>
        <taxon>Chlorophyta</taxon>
        <taxon>core chlorophytes</taxon>
        <taxon>Chlorophyceae</taxon>
        <taxon>CS clade</taxon>
        <taxon>Chlamydomonadales</taxon>
        <taxon>Haematococcaceae</taxon>
        <taxon>Haematococcus</taxon>
    </lineage>
</organism>
<gene>
    <name evidence="2" type="ORF">HaLaN_04159</name>
</gene>
<dbReference type="AlphaFoldDB" id="A0A699YFX1"/>
<dbReference type="EMBL" id="BLLF01000207">
    <property type="protein sequence ID" value="GFH09080.1"/>
    <property type="molecule type" value="Genomic_DNA"/>
</dbReference>
<evidence type="ECO:0000313" key="2">
    <source>
        <dbReference type="EMBL" id="GFH09080.1"/>
    </source>
</evidence>
<sequence>MGGDVVGMAAGAVEVAATAAHLRQLQQQVAHHQALASQLQLDQQALREQCAALHQQLEAGAADQAAARLQLAASQRR</sequence>
<feature type="coiled-coil region" evidence="1">
    <location>
        <begin position="22"/>
        <end position="56"/>
    </location>
</feature>
<comment type="caution">
    <text evidence="2">The sequence shown here is derived from an EMBL/GenBank/DDBJ whole genome shotgun (WGS) entry which is preliminary data.</text>
</comment>
<keyword evidence="3" id="KW-1185">Reference proteome</keyword>
<feature type="non-terminal residue" evidence="2">
    <location>
        <position position="77"/>
    </location>
</feature>
<accession>A0A699YFX1</accession>
<dbReference type="Proteomes" id="UP000485058">
    <property type="component" value="Unassembled WGS sequence"/>
</dbReference>
<proteinExistence type="predicted"/>
<evidence type="ECO:0000313" key="3">
    <source>
        <dbReference type="Proteomes" id="UP000485058"/>
    </source>
</evidence>
<name>A0A699YFX1_HAELA</name>